<dbReference type="SUPFAM" id="SSF48371">
    <property type="entry name" value="ARM repeat"/>
    <property type="match status" value="2"/>
</dbReference>
<dbReference type="InterPro" id="IPR003890">
    <property type="entry name" value="MIF4G-like_typ-3"/>
</dbReference>
<feature type="region of interest" description="Disordered" evidence="6">
    <location>
        <begin position="1"/>
        <end position="26"/>
    </location>
</feature>
<dbReference type="FunFam" id="1.25.40.180:FF:000027">
    <property type="entry name" value="Eukaryotic translation initiation factor isoform 4G-2"/>
    <property type="match status" value="1"/>
</dbReference>
<organism evidence="8 9">
    <name type="scientific">Acorus gramineus</name>
    <name type="common">Dwarf sweet flag</name>
    <dbReference type="NCBI Taxonomy" id="55184"/>
    <lineage>
        <taxon>Eukaryota</taxon>
        <taxon>Viridiplantae</taxon>
        <taxon>Streptophyta</taxon>
        <taxon>Embryophyta</taxon>
        <taxon>Tracheophyta</taxon>
        <taxon>Spermatophyta</taxon>
        <taxon>Magnoliopsida</taxon>
        <taxon>Liliopsida</taxon>
        <taxon>Acoraceae</taxon>
        <taxon>Acorus</taxon>
    </lineage>
</organism>
<feature type="compositionally biased region" description="Basic and acidic residues" evidence="6">
    <location>
        <begin position="117"/>
        <end position="126"/>
    </location>
</feature>
<feature type="region of interest" description="Disordered" evidence="6">
    <location>
        <begin position="103"/>
        <end position="141"/>
    </location>
</feature>
<dbReference type="Pfam" id="PF02854">
    <property type="entry name" value="MIF4G"/>
    <property type="match status" value="1"/>
</dbReference>
<reference evidence="8" key="2">
    <citation type="submission" date="2023-06" db="EMBL/GenBank/DDBJ databases">
        <authorList>
            <person name="Ma L."/>
            <person name="Liu K.-W."/>
            <person name="Li Z."/>
            <person name="Hsiao Y.-Y."/>
            <person name="Qi Y."/>
            <person name="Fu T."/>
            <person name="Tang G."/>
            <person name="Zhang D."/>
            <person name="Sun W.-H."/>
            <person name="Liu D.-K."/>
            <person name="Li Y."/>
            <person name="Chen G.-Z."/>
            <person name="Liu X.-D."/>
            <person name="Liao X.-Y."/>
            <person name="Jiang Y.-T."/>
            <person name="Yu X."/>
            <person name="Hao Y."/>
            <person name="Huang J."/>
            <person name="Zhao X.-W."/>
            <person name="Ke S."/>
            <person name="Chen Y.-Y."/>
            <person name="Wu W.-L."/>
            <person name="Hsu J.-L."/>
            <person name="Lin Y.-F."/>
            <person name="Huang M.-D."/>
            <person name="Li C.-Y."/>
            <person name="Huang L."/>
            <person name="Wang Z.-W."/>
            <person name="Zhao X."/>
            <person name="Zhong W.-Y."/>
            <person name="Peng D.-H."/>
            <person name="Ahmad S."/>
            <person name="Lan S."/>
            <person name="Zhang J.-S."/>
            <person name="Tsai W.-C."/>
            <person name="Van De Peer Y."/>
            <person name="Liu Z.-J."/>
        </authorList>
    </citation>
    <scope>NUCLEOTIDE SEQUENCE</scope>
    <source>
        <strain evidence="8">SCP</strain>
        <tissue evidence="8">Leaves</tissue>
    </source>
</reference>
<evidence type="ECO:0000256" key="3">
    <source>
        <dbReference type="ARBA" id="ARBA00022845"/>
    </source>
</evidence>
<evidence type="ECO:0000313" key="9">
    <source>
        <dbReference type="Proteomes" id="UP001179952"/>
    </source>
</evidence>
<evidence type="ECO:0000256" key="5">
    <source>
        <dbReference type="SAM" id="Coils"/>
    </source>
</evidence>
<dbReference type="SMART" id="SM00544">
    <property type="entry name" value="MA3"/>
    <property type="match status" value="1"/>
</dbReference>
<evidence type="ECO:0000256" key="4">
    <source>
        <dbReference type="ARBA" id="ARBA00022917"/>
    </source>
</evidence>
<keyword evidence="2 8" id="KW-0396">Initiation factor</keyword>
<proteinExistence type="inferred from homology"/>
<gene>
    <name evidence="8" type="ORF">QJS04_geneDACA013654</name>
</gene>
<dbReference type="GO" id="GO:0003729">
    <property type="term" value="F:mRNA binding"/>
    <property type="evidence" value="ECO:0007669"/>
    <property type="project" value="TreeGrafter"/>
</dbReference>
<evidence type="ECO:0000256" key="6">
    <source>
        <dbReference type="SAM" id="MobiDB-lite"/>
    </source>
</evidence>
<keyword evidence="5" id="KW-0175">Coiled coil</keyword>
<dbReference type="PROSITE" id="PS51366">
    <property type="entry name" value="MI"/>
    <property type="match status" value="1"/>
</dbReference>
<dbReference type="Gene3D" id="1.25.40.180">
    <property type="match status" value="2"/>
</dbReference>
<keyword evidence="4" id="KW-0648">Protein biosynthesis</keyword>
<evidence type="ECO:0000256" key="2">
    <source>
        <dbReference type="ARBA" id="ARBA00022540"/>
    </source>
</evidence>
<dbReference type="AlphaFoldDB" id="A0AAV9AZ40"/>
<comment type="caution">
    <text evidence="8">The sequence shown here is derived from an EMBL/GenBank/DDBJ whole genome shotgun (WGS) entry which is preliminary data.</text>
</comment>
<evidence type="ECO:0000259" key="7">
    <source>
        <dbReference type="PROSITE" id="PS51366"/>
    </source>
</evidence>
<dbReference type="Pfam" id="PF02847">
    <property type="entry name" value="MA3"/>
    <property type="match status" value="1"/>
</dbReference>
<comment type="similarity">
    <text evidence="1">Belongs to the eukaryotic initiation factor 4G family.</text>
</comment>
<dbReference type="GO" id="GO:0006417">
    <property type="term" value="P:regulation of translation"/>
    <property type="evidence" value="ECO:0007669"/>
    <property type="project" value="UniProtKB-KW"/>
</dbReference>
<keyword evidence="3" id="KW-0810">Translation regulation</keyword>
<feature type="domain" description="MI" evidence="7">
    <location>
        <begin position="567"/>
        <end position="689"/>
    </location>
</feature>
<sequence>MQADQTVLSLRPGGGGGGNRGSRFLGPRFDASSSDLPLLRPHGVAPTISLKGIDSRSEVRERLHYTRDQLLQLRQIVDVPEAVLKIKREIEAQFFGEEQIWGRGDATMSSQPQGRYAEPDNRDWRGRSAQLPTTGEERSWDAHRDYKESYGQNAKQQEYGRQDNAQFSFAGPTPPLIKAEVPWSARRGSLSEKERVLKTVKGILNKLTPEKFELLKGQLINSGITTQDILKDVITLIFDKAVLEPTFCPMYAMLCSDLNAELQPFPSDEPGGKEITFKRILLNNCQEAFENAAKLRAEVKQMTAAEQELERRDKEKMLKLRTLGNIRLIGELLKQKMVPEKIVYHIVQVLLGPEKTCPEEENVEAICQLFNTIGKQLDENQRAKRFNDGCFNRMKELMKNPQLAPRVRFMIRDVLDLRANNWVPRREEMKAKTITEIHSDAEKNLGLRPGATMMMRNGRGSAGGLSPVGLPINRMPGMPGTRKMPGMPGMPGIPDNENWEYPRSKSMPKGDGQRVQAPLINNKPATINIKPSPQASGSPLVGKTSALLQGTRAPPTSSPATRVNPIDLRKKTVSLLKEYFSVRDLKEAKQCVEDLKSPQYHGELVKEVIAVALDESPPCGDLVVKLLEYLLTQRVITPRDIGTGCLLYGSMLDDIGIDLPRAPTNFGEVVGKLILLGGLDFKVVKEVLGKVEDSYFQKLVFDAALDSIRMDPSSEKILGTQAAGIKECESLLS</sequence>
<evidence type="ECO:0000256" key="1">
    <source>
        <dbReference type="ARBA" id="ARBA00005775"/>
    </source>
</evidence>
<evidence type="ECO:0000313" key="8">
    <source>
        <dbReference type="EMBL" id="KAK1269209.1"/>
    </source>
</evidence>
<dbReference type="PANTHER" id="PTHR23253:SF53">
    <property type="entry name" value="EUKARYOTIC TRANSLATION INITIATION FACTOR ISOFORM 4G-1"/>
    <property type="match status" value="1"/>
</dbReference>
<accession>A0AAV9AZ40</accession>
<dbReference type="GO" id="GO:0016281">
    <property type="term" value="C:eukaryotic translation initiation factor 4F complex"/>
    <property type="evidence" value="ECO:0007669"/>
    <property type="project" value="TreeGrafter"/>
</dbReference>
<dbReference type="EMBL" id="JAUJYN010000006">
    <property type="protein sequence ID" value="KAK1269209.1"/>
    <property type="molecule type" value="Genomic_DNA"/>
</dbReference>
<dbReference type="GO" id="GO:0003743">
    <property type="term" value="F:translation initiation factor activity"/>
    <property type="evidence" value="ECO:0007669"/>
    <property type="project" value="UniProtKB-KW"/>
</dbReference>
<dbReference type="InterPro" id="IPR003891">
    <property type="entry name" value="Initiation_fac_eIF4g_MI"/>
</dbReference>
<dbReference type="Proteomes" id="UP001179952">
    <property type="component" value="Unassembled WGS sequence"/>
</dbReference>
<feature type="coiled-coil region" evidence="5">
    <location>
        <begin position="278"/>
        <end position="315"/>
    </location>
</feature>
<dbReference type="PANTHER" id="PTHR23253">
    <property type="entry name" value="EUKARYOTIC TRANSLATION INITIATION FACTOR 4 GAMMA"/>
    <property type="match status" value="1"/>
</dbReference>
<reference evidence="8" key="1">
    <citation type="journal article" date="2023" name="Nat. Commun.">
        <title>Diploid and tetraploid genomes of Acorus and the evolution of monocots.</title>
        <authorList>
            <person name="Ma L."/>
            <person name="Liu K.W."/>
            <person name="Li Z."/>
            <person name="Hsiao Y.Y."/>
            <person name="Qi Y."/>
            <person name="Fu T."/>
            <person name="Tang G.D."/>
            <person name="Zhang D."/>
            <person name="Sun W.H."/>
            <person name="Liu D.K."/>
            <person name="Li Y."/>
            <person name="Chen G.Z."/>
            <person name="Liu X.D."/>
            <person name="Liao X.Y."/>
            <person name="Jiang Y.T."/>
            <person name="Yu X."/>
            <person name="Hao Y."/>
            <person name="Huang J."/>
            <person name="Zhao X.W."/>
            <person name="Ke S."/>
            <person name="Chen Y.Y."/>
            <person name="Wu W.L."/>
            <person name="Hsu J.L."/>
            <person name="Lin Y.F."/>
            <person name="Huang M.D."/>
            <person name="Li C.Y."/>
            <person name="Huang L."/>
            <person name="Wang Z.W."/>
            <person name="Zhao X."/>
            <person name="Zhong W.Y."/>
            <person name="Peng D.H."/>
            <person name="Ahmad S."/>
            <person name="Lan S."/>
            <person name="Zhang J.S."/>
            <person name="Tsai W.C."/>
            <person name="Van de Peer Y."/>
            <person name="Liu Z.J."/>
        </authorList>
    </citation>
    <scope>NUCLEOTIDE SEQUENCE</scope>
    <source>
        <strain evidence="8">SCP</strain>
    </source>
</reference>
<keyword evidence="9" id="KW-1185">Reference proteome</keyword>
<protein>
    <submittedName>
        <fullName evidence="8">Eukaryotic translation initiation factor isoform 4G-1</fullName>
    </submittedName>
</protein>
<dbReference type="InterPro" id="IPR016024">
    <property type="entry name" value="ARM-type_fold"/>
</dbReference>
<name>A0AAV9AZ40_ACOGR</name>
<dbReference type="SMART" id="SM00543">
    <property type="entry name" value="MIF4G"/>
    <property type="match status" value="1"/>
</dbReference>